<evidence type="ECO:0000256" key="2">
    <source>
        <dbReference type="SAM" id="MobiDB-lite"/>
    </source>
</evidence>
<protein>
    <submittedName>
        <fullName evidence="4 5">Proline-rich protein 5-like isoform X1</fullName>
    </submittedName>
</protein>
<dbReference type="PANTHER" id="PTHR32428">
    <property type="entry name" value="TARGET OF RAPAMYCIN COMPLEX 2 SUBUNIT BIT61-RELATED"/>
    <property type="match status" value="1"/>
</dbReference>
<feature type="compositionally biased region" description="Polar residues" evidence="2">
    <location>
        <begin position="1"/>
        <end position="10"/>
    </location>
</feature>
<dbReference type="RefSeq" id="XP_014673272.1">
    <property type="nucleotide sequence ID" value="XM_014817786.1"/>
</dbReference>
<gene>
    <name evidence="4 5" type="primary">LOC106813604</name>
</gene>
<evidence type="ECO:0000313" key="5">
    <source>
        <dbReference type="RefSeq" id="XP_014673272.1"/>
    </source>
</evidence>
<keyword evidence="3" id="KW-1185">Reference proteome</keyword>
<dbReference type="GeneID" id="106813604"/>
<dbReference type="SUPFAM" id="SSF74788">
    <property type="entry name" value="Cullin repeat-like"/>
    <property type="match status" value="1"/>
</dbReference>
<evidence type="ECO:0000313" key="4">
    <source>
        <dbReference type="RefSeq" id="XP_014673271.1"/>
    </source>
</evidence>
<feature type="region of interest" description="Disordered" evidence="2">
    <location>
        <begin position="267"/>
        <end position="287"/>
    </location>
</feature>
<dbReference type="Pfam" id="PF08539">
    <property type="entry name" value="HbrB"/>
    <property type="match status" value="1"/>
</dbReference>
<dbReference type="InterPro" id="IPR016159">
    <property type="entry name" value="Cullin_repeat-like_dom_sf"/>
</dbReference>
<sequence length="340" mass="38099">MASTGEQGPSESVGHTKPRISMTGGHHTFSHSAKQMTLDHLADVRGSNRTPPPSPTVPLRIDDWNSVQHAVVGMFQAKKLTCEEMTMLCASIRNMSNSEVGPLLFEYYQNKLLMKGMVILREKIRKNEGMALIYSIGHVWNSFYKDILCNLQLLFYPIPVKGLTIRQTTLISFRDVVVLKVKLFDALLEARQEVPAAVKQMLLVLQSVHDFDTVPHENYLKLESLVGMTVKPHLGYMGLYVGQSDPLIPVGELVTLRPDKNANGAPIISGAGSQQLRPTSLPPMSLSQKSDKSKIAFRRMPSQHVLKLETLVENDDTKVRRHSFSEQSKTHFNFDTTSEF</sequence>
<evidence type="ECO:0000256" key="1">
    <source>
        <dbReference type="ARBA" id="ARBA00010453"/>
    </source>
</evidence>
<comment type="similarity">
    <text evidence="1">Belongs to the PROTOR family.</text>
</comment>
<dbReference type="Proteomes" id="UP000695022">
    <property type="component" value="Unplaced"/>
</dbReference>
<feature type="region of interest" description="Disordered" evidence="2">
    <location>
        <begin position="1"/>
        <end position="31"/>
    </location>
</feature>
<proteinExistence type="inferred from homology"/>
<dbReference type="RefSeq" id="XP_014673271.1">
    <property type="nucleotide sequence ID" value="XM_014817785.1"/>
</dbReference>
<accession>A0ABM1EM50</accession>
<evidence type="ECO:0000313" key="3">
    <source>
        <dbReference type="Proteomes" id="UP000695022"/>
    </source>
</evidence>
<reference evidence="4 5" key="1">
    <citation type="submission" date="2025-05" db="UniProtKB">
        <authorList>
            <consortium name="RefSeq"/>
        </authorList>
    </citation>
    <scope>IDENTIFICATION</scope>
</reference>
<dbReference type="PANTHER" id="PTHR32428:SF2">
    <property type="entry name" value="TARGET OF RAPAMYCIN COMPLEX 2 SUBUNIT BIT61-RELATED"/>
    <property type="match status" value="1"/>
</dbReference>
<dbReference type="InterPro" id="IPR013745">
    <property type="entry name" value="Bit61/PRR5"/>
</dbReference>
<organism evidence="3 4">
    <name type="scientific">Priapulus caudatus</name>
    <name type="common">Priapulid worm</name>
    <dbReference type="NCBI Taxonomy" id="37621"/>
    <lineage>
        <taxon>Eukaryota</taxon>
        <taxon>Metazoa</taxon>
        <taxon>Ecdysozoa</taxon>
        <taxon>Scalidophora</taxon>
        <taxon>Priapulida</taxon>
        <taxon>Priapulimorpha</taxon>
        <taxon>Priapulimorphida</taxon>
        <taxon>Priapulidae</taxon>
        <taxon>Priapulus</taxon>
    </lineage>
</organism>
<name>A0ABM1EM50_PRICU</name>